<dbReference type="CDD" id="cd17323">
    <property type="entry name" value="MFS_Tpo1_MDR_like"/>
    <property type="match status" value="1"/>
</dbReference>
<proteinExistence type="predicted"/>
<feature type="domain" description="Major facilitator superfamily (MFS) profile" evidence="6">
    <location>
        <begin position="35"/>
        <end position="473"/>
    </location>
</feature>
<feature type="transmembrane region" description="Helical" evidence="5">
    <location>
        <begin position="162"/>
        <end position="184"/>
    </location>
</feature>
<keyword evidence="2 5" id="KW-0812">Transmembrane</keyword>
<feature type="transmembrane region" description="Helical" evidence="5">
    <location>
        <begin position="266"/>
        <end position="291"/>
    </location>
</feature>
<dbReference type="AlphaFoldDB" id="S3D0U2"/>
<feature type="transmembrane region" description="Helical" evidence="5">
    <location>
        <begin position="401"/>
        <end position="426"/>
    </location>
</feature>
<feature type="transmembrane region" description="Helical" evidence="5">
    <location>
        <begin position="438"/>
        <end position="460"/>
    </location>
</feature>
<name>S3D0U2_GLAL2</name>
<keyword evidence="4 5" id="KW-0472">Membrane</keyword>
<keyword evidence="3 5" id="KW-1133">Transmembrane helix</keyword>
<dbReference type="GeneID" id="19471270"/>
<evidence type="ECO:0000313" key="7">
    <source>
        <dbReference type="EMBL" id="EPE32147.1"/>
    </source>
</evidence>
<sequence length="473" mass="52002">MDDATTDSEIYIVKFEEKHDRLHPYNLNRSSKLFISVTICSGTLIVSYSSAVFATAVNAVSREFNVDKEVVTLGTTLFVLGFAFGPIIWAPASELRGRKWPLTISMLLGGIFTIGAAVPKSISPLLVCRFFAGVCGAGQLGLVPSVLADVYDDTTRGVAISLYALTVFAGPFIAPFIGGFIVTGNLGWRWTLYFPAILSLVNGLISLVFLRETHAPRLLVKKAVSIRLQTKNSQARAPLETLETNTKEPLQKYFSRPLYMLFTEPVILVVSIYMSFVYGLVYCLLGAYPLVFQGTYNMGQGVGGLPFLGLAIGQLFACTFVIWVHNRYTKDFKNNKNLVIEQRLYPALFGAPVFSIGIFWFGWTGFDSNIHWAVPTVGGVFIGFGVLCVFLPCFNYLVDSYLPLAASTVAANIILRSSVAAAFPLFTRQMFDAMGIQWASTLLGCLAAIMIPIPFALRIYGPRLRKKSKILLS</sequence>
<dbReference type="GO" id="GO:0005886">
    <property type="term" value="C:plasma membrane"/>
    <property type="evidence" value="ECO:0007669"/>
    <property type="project" value="TreeGrafter"/>
</dbReference>
<dbReference type="GO" id="GO:0022857">
    <property type="term" value="F:transmembrane transporter activity"/>
    <property type="evidence" value="ECO:0007669"/>
    <property type="project" value="InterPro"/>
</dbReference>
<feature type="transmembrane region" description="Helical" evidence="5">
    <location>
        <begin position="70"/>
        <end position="88"/>
    </location>
</feature>
<organism evidence="7 8">
    <name type="scientific">Glarea lozoyensis (strain ATCC 20868 / MF5171)</name>
    <dbReference type="NCBI Taxonomy" id="1116229"/>
    <lineage>
        <taxon>Eukaryota</taxon>
        <taxon>Fungi</taxon>
        <taxon>Dikarya</taxon>
        <taxon>Ascomycota</taxon>
        <taxon>Pezizomycotina</taxon>
        <taxon>Leotiomycetes</taxon>
        <taxon>Helotiales</taxon>
        <taxon>Helotiaceae</taxon>
        <taxon>Glarea</taxon>
    </lineage>
</organism>
<feature type="transmembrane region" description="Helical" evidence="5">
    <location>
        <begin position="190"/>
        <end position="210"/>
    </location>
</feature>
<dbReference type="KEGG" id="glz:GLAREA_12229"/>
<evidence type="ECO:0000256" key="1">
    <source>
        <dbReference type="ARBA" id="ARBA00004141"/>
    </source>
</evidence>
<evidence type="ECO:0000256" key="3">
    <source>
        <dbReference type="ARBA" id="ARBA00022989"/>
    </source>
</evidence>
<dbReference type="SUPFAM" id="SSF103473">
    <property type="entry name" value="MFS general substrate transporter"/>
    <property type="match status" value="1"/>
</dbReference>
<dbReference type="RefSeq" id="XP_008081202.1">
    <property type="nucleotide sequence ID" value="XM_008083011.1"/>
</dbReference>
<comment type="subcellular location">
    <subcellularLocation>
        <location evidence="1">Membrane</location>
        <topology evidence="1">Multi-pass membrane protein</topology>
    </subcellularLocation>
</comment>
<dbReference type="eggNOG" id="KOG0255">
    <property type="taxonomic scope" value="Eukaryota"/>
</dbReference>
<dbReference type="FunFam" id="1.20.1250.20:FF:000011">
    <property type="entry name" value="MFS multidrug transporter, putative"/>
    <property type="match status" value="1"/>
</dbReference>
<dbReference type="PANTHER" id="PTHR23502:SF138">
    <property type="entry name" value="MAJOR FACILITATOR SUPERFAMILY (MFS) PROFILE DOMAIN-CONTAINING PROTEIN-RELATED"/>
    <property type="match status" value="1"/>
</dbReference>
<feature type="transmembrane region" description="Helical" evidence="5">
    <location>
        <begin position="344"/>
        <end position="366"/>
    </location>
</feature>
<reference evidence="7 8" key="1">
    <citation type="journal article" date="2013" name="BMC Genomics">
        <title>Genomics-driven discovery of the pneumocandin biosynthetic gene cluster in the fungus Glarea lozoyensis.</title>
        <authorList>
            <person name="Chen L."/>
            <person name="Yue Q."/>
            <person name="Zhang X."/>
            <person name="Xiang M."/>
            <person name="Wang C."/>
            <person name="Li S."/>
            <person name="Che Y."/>
            <person name="Ortiz-Lopez F.J."/>
            <person name="Bills G.F."/>
            <person name="Liu X."/>
            <person name="An Z."/>
        </authorList>
    </citation>
    <scope>NUCLEOTIDE SEQUENCE [LARGE SCALE GENOMIC DNA]</scope>
    <source>
        <strain evidence="8">ATCC 20868 / MF5171</strain>
    </source>
</reference>
<feature type="transmembrane region" description="Helical" evidence="5">
    <location>
        <begin position="33"/>
        <end position="58"/>
    </location>
</feature>
<dbReference type="InterPro" id="IPR020846">
    <property type="entry name" value="MFS_dom"/>
</dbReference>
<feature type="transmembrane region" description="Helical" evidence="5">
    <location>
        <begin position="303"/>
        <end position="324"/>
    </location>
</feature>
<dbReference type="PROSITE" id="PS50850">
    <property type="entry name" value="MFS"/>
    <property type="match status" value="1"/>
</dbReference>
<dbReference type="Gene3D" id="1.20.1250.20">
    <property type="entry name" value="MFS general substrate transporter like domains"/>
    <property type="match status" value="1"/>
</dbReference>
<dbReference type="OMA" id="RKWPLTI"/>
<evidence type="ECO:0000256" key="4">
    <source>
        <dbReference type="ARBA" id="ARBA00023136"/>
    </source>
</evidence>
<evidence type="ECO:0000256" key="5">
    <source>
        <dbReference type="SAM" id="Phobius"/>
    </source>
</evidence>
<dbReference type="EMBL" id="KE145360">
    <property type="protein sequence ID" value="EPE32147.1"/>
    <property type="molecule type" value="Genomic_DNA"/>
</dbReference>
<feature type="transmembrane region" description="Helical" evidence="5">
    <location>
        <begin position="100"/>
        <end position="118"/>
    </location>
</feature>
<feature type="transmembrane region" description="Helical" evidence="5">
    <location>
        <begin position="130"/>
        <end position="150"/>
    </location>
</feature>
<evidence type="ECO:0000313" key="8">
    <source>
        <dbReference type="Proteomes" id="UP000016922"/>
    </source>
</evidence>
<evidence type="ECO:0000259" key="6">
    <source>
        <dbReference type="PROSITE" id="PS50850"/>
    </source>
</evidence>
<accession>S3D0U2</accession>
<feature type="transmembrane region" description="Helical" evidence="5">
    <location>
        <begin position="372"/>
        <end position="394"/>
    </location>
</feature>
<dbReference type="OrthoDB" id="9986881at2759"/>
<dbReference type="Proteomes" id="UP000016922">
    <property type="component" value="Unassembled WGS sequence"/>
</dbReference>
<dbReference type="InterPro" id="IPR011701">
    <property type="entry name" value="MFS"/>
</dbReference>
<dbReference type="PANTHER" id="PTHR23502">
    <property type="entry name" value="MAJOR FACILITATOR SUPERFAMILY"/>
    <property type="match status" value="1"/>
</dbReference>
<protein>
    <submittedName>
        <fullName evidence="7">MFS general substrate transporter</fullName>
    </submittedName>
</protein>
<gene>
    <name evidence="7" type="ORF">GLAREA_12229</name>
</gene>
<evidence type="ECO:0000256" key="2">
    <source>
        <dbReference type="ARBA" id="ARBA00022692"/>
    </source>
</evidence>
<dbReference type="InterPro" id="IPR036259">
    <property type="entry name" value="MFS_trans_sf"/>
</dbReference>
<keyword evidence="8" id="KW-1185">Reference proteome</keyword>
<dbReference type="HOGENOM" id="CLU_008455_11_4_1"/>
<dbReference type="Pfam" id="PF07690">
    <property type="entry name" value="MFS_1"/>
    <property type="match status" value="1"/>
</dbReference>